<dbReference type="EMBL" id="JBHUIG010000004">
    <property type="protein sequence ID" value="MFD2318448.1"/>
    <property type="molecule type" value="Genomic_DNA"/>
</dbReference>
<protein>
    <submittedName>
        <fullName evidence="1">Uncharacterized protein</fullName>
    </submittedName>
</protein>
<proteinExistence type="predicted"/>
<comment type="caution">
    <text evidence="1">The sequence shown here is derived from an EMBL/GenBank/DDBJ whole genome shotgun (WGS) entry which is preliminary data.</text>
</comment>
<evidence type="ECO:0000313" key="2">
    <source>
        <dbReference type="Proteomes" id="UP001597287"/>
    </source>
</evidence>
<gene>
    <name evidence="1" type="ORF">ACFSPV_07025</name>
</gene>
<dbReference type="Proteomes" id="UP001597287">
    <property type="component" value="Unassembled WGS sequence"/>
</dbReference>
<reference evidence="2" key="1">
    <citation type="journal article" date="2019" name="Int. J. Syst. Evol. Microbiol.">
        <title>The Global Catalogue of Microorganisms (GCM) 10K type strain sequencing project: providing services to taxonomists for standard genome sequencing and annotation.</title>
        <authorList>
            <consortium name="The Broad Institute Genomics Platform"/>
            <consortium name="The Broad Institute Genome Sequencing Center for Infectious Disease"/>
            <person name="Wu L."/>
            <person name="Ma J."/>
        </authorList>
    </citation>
    <scope>NUCLEOTIDE SEQUENCE [LARGE SCALE GENOMIC DNA]</scope>
    <source>
        <strain evidence="2">CCUG 62793</strain>
    </source>
</reference>
<accession>A0ABW5EL69</accession>
<name>A0ABW5EL69_9BURK</name>
<dbReference type="RefSeq" id="WP_380104928.1">
    <property type="nucleotide sequence ID" value="NZ_JBHSIH010000001.1"/>
</dbReference>
<sequence>MPALTYEQLAQQLRETTEQRDELATLVREAGDKLNRCLPAGGQFWLSRLAQILPQEVAEA</sequence>
<organism evidence="1 2">
    <name type="scientific">Delftia deserti</name>
    <dbReference type="NCBI Taxonomy" id="1651218"/>
    <lineage>
        <taxon>Bacteria</taxon>
        <taxon>Pseudomonadati</taxon>
        <taxon>Pseudomonadota</taxon>
        <taxon>Betaproteobacteria</taxon>
        <taxon>Burkholderiales</taxon>
        <taxon>Comamonadaceae</taxon>
        <taxon>Delftia</taxon>
    </lineage>
</organism>
<keyword evidence="2" id="KW-1185">Reference proteome</keyword>
<evidence type="ECO:0000313" key="1">
    <source>
        <dbReference type="EMBL" id="MFD2318448.1"/>
    </source>
</evidence>